<proteinExistence type="predicted"/>
<feature type="transmembrane region" description="Helical" evidence="1">
    <location>
        <begin position="117"/>
        <end position="140"/>
    </location>
</feature>
<organism evidence="2 3">
    <name type="scientific">Candidatus Thermofonsia Clade 3 bacterium</name>
    <dbReference type="NCBI Taxonomy" id="2364212"/>
    <lineage>
        <taxon>Bacteria</taxon>
        <taxon>Bacillati</taxon>
        <taxon>Chloroflexota</taxon>
        <taxon>Candidatus Thermofontia</taxon>
        <taxon>Candidatus Thermofonsia Clade 3</taxon>
    </lineage>
</organism>
<keyword evidence="1" id="KW-1133">Transmembrane helix</keyword>
<evidence type="ECO:0000256" key="1">
    <source>
        <dbReference type="SAM" id="Phobius"/>
    </source>
</evidence>
<dbReference type="Pfam" id="PF04298">
    <property type="entry name" value="Zn_peptidase_2"/>
    <property type="match status" value="1"/>
</dbReference>
<reference evidence="2 3" key="1">
    <citation type="submission" date="2017-11" db="EMBL/GenBank/DDBJ databases">
        <title>Evolution of Phototrophy in the Chloroflexi Phylum Driven by Horizontal Gene Transfer.</title>
        <authorList>
            <person name="Ward L.M."/>
            <person name="Hemp J."/>
            <person name="Shih P.M."/>
            <person name="Mcglynn S.E."/>
            <person name="Fischer W."/>
        </authorList>
    </citation>
    <scope>NUCLEOTIDE SEQUENCE [LARGE SCALE GENOMIC DNA]</scope>
    <source>
        <strain evidence="2">JP3_7</strain>
    </source>
</reference>
<sequence>MFYFDPLYFVFAVPPLLLAMWAQWKVQSTFAKYARVPTRSGVNGIQTAQVLINRNGLSVGVTSVPGHLTDHYDPRSKTVALSQSSQQNSIASVAVVAHELGHALQDKENYGPLKLRGAIVPAVQLGGWVGPILFILGLMLASEPLMWVGVIGFGLAALFAIVTLPVEFDASRRALAMLQTNYLLTDQELRGAKQVLDAAALTYVAAAAQALTTLLYYITLMGRQRD</sequence>
<dbReference type="PANTHER" id="PTHR36434:SF1">
    <property type="entry name" value="MEMBRANE PROTEASE YUGP-RELATED"/>
    <property type="match status" value="1"/>
</dbReference>
<accession>A0A2M8QG87</accession>
<gene>
    <name evidence="2" type="ORF">CUN48_01365</name>
</gene>
<dbReference type="Proteomes" id="UP000230790">
    <property type="component" value="Unassembled WGS sequence"/>
</dbReference>
<dbReference type="AlphaFoldDB" id="A0A2M8QG87"/>
<dbReference type="PANTHER" id="PTHR36434">
    <property type="entry name" value="MEMBRANE PROTEASE YUGP-RELATED"/>
    <property type="match status" value="1"/>
</dbReference>
<evidence type="ECO:0000313" key="3">
    <source>
        <dbReference type="Proteomes" id="UP000230790"/>
    </source>
</evidence>
<keyword evidence="1" id="KW-0472">Membrane</keyword>
<comment type="caution">
    <text evidence="2">The sequence shown here is derived from an EMBL/GenBank/DDBJ whole genome shotgun (WGS) entry which is preliminary data.</text>
</comment>
<name>A0A2M8QG87_9CHLR</name>
<keyword evidence="1" id="KW-0812">Transmembrane</keyword>
<protein>
    <submittedName>
        <fullName evidence="2">Zinc metallopeptidase</fullName>
    </submittedName>
</protein>
<evidence type="ECO:0000313" key="2">
    <source>
        <dbReference type="EMBL" id="PJF48831.1"/>
    </source>
</evidence>
<feature type="transmembrane region" description="Helical" evidence="1">
    <location>
        <begin position="146"/>
        <end position="168"/>
    </location>
</feature>
<feature type="transmembrane region" description="Helical" evidence="1">
    <location>
        <begin position="6"/>
        <end position="24"/>
    </location>
</feature>
<feature type="transmembrane region" description="Helical" evidence="1">
    <location>
        <begin position="198"/>
        <end position="218"/>
    </location>
</feature>
<dbReference type="EMBL" id="PGTN01000005">
    <property type="protein sequence ID" value="PJF48831.1"/>
    <property type="molecule type" value="Genomic_DNA"/>
</dbReference>
<dbReference type="InterPro" id="IPR007395">
    <property type="entry name" value="Zn_peptidase_2"/>
</dbReference>